<dbReference type="InterPro" id="IPR003961">
    <property type="entry name" value="FN3_dom"/>
</dbReference>
<evidence type="ECO:0000259" key="3">
    <source>
        <dbReference type="PROSITE" id="PS50853"/>
    </source>
</evidence>
<evidence type="ECO:0000313" key="4">
    <source>
        <dbReference type="EMBL" id="AXV05673.1"/>
    </source>
</evidence>
<feature type="chain" id="PRO_5017062906" evidence="2">
    <location>
        <begin position="27"/>
        <end position="933"/>
    </location>
</feature>
<dbReference type="InterPro" id="IPR036116">
    <property type="entry name" value="FN3_sf"/>
</dbReference>
<dbReference type="PROSITE" id="PS50853">
    <property type="entry name" value="FN3"/>
    <property type="match status" value="1"/>
</dbReference>
<dbReference type="GO" id="GO:0016798">
    <property type="term" value="F:hydrolase activity, acting on glycosyl bonds"/>
    <property type="evidence" value="ECO:0007669"/>
    <property type="project" value="UniProtKB-KW"/>
</dbReference>
<dbReference type="Pfam" id="PF04122">
    <property type="entry name" value="CW_binding_2"/>
    <property type="match status" value="3"/>
</dbReference>
<dbReference type="InterPro" id="IPR007253">
    <property type="entry name" value="Cell_wall-bd_2"/>
</dbReference>
<evidence type="ECO:0000256" key="2">
    <source>
        <dbReference type="SAM" id="SignalP"/>
    </source>
</evidence>
<gene>
    <name evidence="4" type="ORF">DVS28_a0972</name>
</gene>
<accession>A0A346XTX6</accession>
<keyword evidence="5" id="KW-1185">Reference proteome</keyword>
<feature type="signal peptide" evidence="2">
    <location>
        <begin position="1"/>
        <end position="26"/>
    </location>
</feature>
<dbReference type="Gene3D" id="2.60.40.10">
    <property type="entry name" value="Immunoglobulins"/>
    <property type="match status" value="2"/>
</dbReference>
<keyword evidence="1" id="KW-0378">Hydrolase</keyword>
<name>A0A346XTX6_9ACTN</name>
<dbReference type="PANTHER" id="PTHR30032:SF8">
    <property type="entry name" value="GERMINATION-SPECIFIC N-ACETYLMURAMOYL-L-ALANINE AMIDASE"/>
    <property type="match status" value="1"/>
</dbReference>
<feature type="domain" description="Fibronectin type-III" evidence="3">
    <location>
        <begin position="372"/>
        <end position="468"/>
    </location>
</feature>
<dbReference type="GO" id="GO:0005975">
    <property type="term" value="P:carbohydrate metabolic process"/>
    <property type="evidence" value="ECO:0007669"/>
    <property type="project" value="UniProtKB-ARBA"/>
</dbReference>
<dbReference type="SMART" id="SM00060">
    <property type="entry name" value="FN3"/>
    <property type="match status" value="3"/>
</dbReference>
<reference evidence="4 5" key="1">
    <citation type="submission" date="2018-09" db="EMBL/GenBank/DDBJ databases">
        <title>Complete genome sequence of Euzebya sp. DY32-46 isolated from seawater of Pacific Ocean.</title>
        <authorList>
            <person name="Xu L."/>
            <person name="Wu Y.-H."/>
            <person name="Xu X.-W."/>
        </authorList>
    </citation>
    <scope>NUCLEOTIDE SEQUENCE [LARGE SCALE GENOMIC DNA]</scope>
    <source>
        <strain evidence="4 5">DY32-46</strain>
    </source>
</reference>
<dbReference type="SUPFAM" id="SSF49265">
    <property type="entry name" value="Fibronectin type III"/>
    <property type="match status" value="1"/>
</dbReference>
<keyword evidence="1" id="KW-0326">Glycosidase</keyword>
<dbReference type="KEGG" id="euz:DVS28_a0972"/>
<proteinExistence type="predicted"/>
<organism evidence="4 5">
    <name type="scientific">Euzebya pacifica</name>
    <dbReference type="NCBI Taxonomy" id="1608957"/>
    <lineage>
        <taxon>Bacteria</taxon>
        <taxon>Bacillati</taxon>
        <taxon>Actinomycetota</taxon>
        <taxon>Nitriliruptoria</taxon>
        <taxon>Euzebyales</taxon>
    </lineage>
</organism>
<dbReference type="PANTHER" id="PTHR30032">
    <property type="entry name" value="N-ACETYLMURAMOYL-L-ALANINE AMIDASE-RELATED"/>
    <property type="match status" value="1"/>
</dbReference>
<keyword evidence="2" id="KW-0732">Signal</keyword>
<evidence type="ECO:0000256" key="1">
    <source>
        <dbReference type="ARBA" id="ARBA00023295"/>
    </source>
</evidence>
<dbReference type="EMBL" id="CP031165">
    <property type="protein sequence ID" value="AXV05673.1"/>
    <property type="molecule type" value="Genomic_DNA"/>
</dbReference>
<sequence>MRALVALVVAALTAAALVAAPTPAEAASSYDNVTQVLVDNFVDAAVEVAAARTPLGTDTVVLATAANFPDGLTASAVAGDVDGPVLFVETDSLPDATAAEIDRLLDAGDTVYVMGGPSAISNAVTDELSDYTVQRVEGPTRLETAIAAADLVGVPSDGTVLLARAFGPDGAGTTSDRTTGWVDAISCGAYAAANEIPIYLTETDRLSDATAAAIEASSATDVIICGGTAAVNTTVSDALRALGLQVDRVEGPTRVETAIDAAQQLFGFTSAGGHEFTVINGYGENFGYGLAAAPLGDPILMVGTSEPTDCNDATQPSRETLCYLGTGTSTTPANLLVMGDETVIRDTVSNAVGEAAGGEETDDPSQFPALPAPDDVDAVDDIDDDGTRATVTWDEVADPNDILLGYNVYVDGEKQGTSTPTVAGDIETYMLSDLTAEEEVTVTVTTLDAAERESDPSAGATVTPTDEVPAALGAFDANAGNGEVTLSWERGPADTAEYVLSRSTNATCPGGTYAEVETITDERRTTYVDGDVTNAMTYCYQLVVVDEADQESDPANAGPVTPNVGTPQVSIQYPSSDDTVYYGPDLVVEYTVTDTDTDPEDLKATWQVSYDGGAGPYVDMVNGTNVAVDFVEADDDGKATFVARMCPVNDSTSTNCIRDAVDSNLRLRVNVTDGTTTERAFTPDLDLVRNPPPVEGLAVTDAAGQVNLEWERVPVPSTLVSGYRIERAEVRVQSDDEDAGVEVCDLAVQYDDVQGSPVPQPASGATVTFTDPTVDEEDGLSDFVYCYRVYTVRATPTLESPSRLGAGNPLETAGVGVTITDPANNGSLDTGTRETISYKLDIPDGQTVSSVSLYYCVDYGRANPLADPACQDSGGFTQITAANGLVGTPSTADGTNSVQWDVPASINQGDTEEGAIEVRTSGGNGRVIGILFV</sequence>
<dbReference type="InterPro" id="IPR013783">
    <property type="entry name" value="Ig-like_fold"/>
</dbReference>
<dbReference type="Proteomes" id="UP000264006">
    <property type="component" value="Chromosome"/>
</dbReference>
<evidence type="ECO:0000313" key="5">
    <source>
        <dbReference type="Proteomes" id="UP000264006"/>
    </source>
</evidence>
<dbReference type="InterPro" id="IPR051922">
    <property type="entry name" value="Bact_Sporulation_Assoc"/>
</dbReference>
<dbReference type="Gene3D" id="3.40.50.12090">
    <property type="match status" value="1"/>
</dbReference>
<protein>
    <submittedName>
        <fullName evidence="4">Alkaline phosphatase</fullName>
    </submittedName>
</protein>
<dbReference type="AlphaFoldDB" id="A0A346XTX6"/>